<name>A0A975B043_9BACT</name>
<dbReference type="Gene3D" id="3.40.1260.10">
    <property type="entry name" value="DsrEFH-like"/>
    <property type="match status" value="1"/>
</dbReference>
<reference evidence="1" key="2">
    <citation type="submission" date="2021-04" db="EMBL/GenBank/DDBJ databases">
        <title>Isolation and characterization of a novel species of the genus Sulfurimonas.</title>
        <authorList>
            <person name="Fukui M."/>
        </authorList>
    </citation>
    <scope>NUCLEOTIDE SEQUENCE</scope>
    <source>
        <strain evidence="1">H1576</strain>
    </source>
</reference>
<proteinExistence type="predicted"/>
<evidence type="ECO:0000313" key="2">
    <source>
        <dbReference type="Proteomes" id="UP000671852"/>
    </source>
</evidence>
<gene>
    <name evidence="1" type="ORF">GJV85_05985</name>
</gene>
<dbReference type="InterPro" id="IPR027396">
    <property type="entry name" value="DsrEFH-like"/>
</dbReference>
<dbReference type="RefSeq" id="WP_207562956.1">
    <property type="nucleotide sequence ID" value="NZ_CP046072.1"/>
</dbReference>
<accession>A0A975B043</accession>
<dbReference type="SUPFAM" id="SSF75169">
    <property type="entry name" value="DsrEFH-like"/>
    <property type="match status" value="1"/>
</dbReference>
<dbReference type="KEGG" id="saqt:GJV85_05985"/>
<dbReference type="EMBL" id="CP046072">
    <property type="protein sequence ID" value="QSZ41673.1"/>
    <property type="molecule type" value="Genomic_DNA"/>
</dbReference>
<dbReference type="Proteomes" id="UP000671852">
    <property type="component" value="Chromosome"/>
</dbReference>
<dbReference type="AlphaFoldDB" id="A0A975B043"/>
<evidence type="ECO:0000313" key="1">
    <source>
        <dbReference type="EMBL" id="QSZ41673.1"/>
    </source>
</evidence>
<keyword evidence="2" id="KW-1185">Reference proteome</keyword>
<reference evidence="1" key="1">
    <citation type="submission" date="2019-11" db="EMBL/GenBank/DDBJ databases">
        <authorList>
            <person name="Kojima H."/>
        </authorList>
    </citation>
    <scope>NUCLEOTIDE SEQUENCE</scope>
    <source>
        <strain evidence="1">H1576</strain>
    </source>
</reference>
<sequence length="116" mass="13096">MSSKKNRLLIVWSSGEIEVAKKLILLYGSVMLQRKYWDEATIMIWGPSAQVLAENSDLQERVKVVQATGVKFNACVVCTDDYRVSKELENMGIELIHTGEMLTEALQSDDVKVITF</sequence>
<organism evidence="1 2">
    <name type="scientific">Sulfurimonas aquatica</name>
    <dbReference type="NCBI Taxonomy" id="2672570"/>
    <lineage>
        <taxon>Bacteria</taxon>
        <taxon>Pseudomonadati</taxon>
        <taxon>Campylobacterota</taxon>
        <taxon>Epsilonproteobacteria</taxon>
        <taxon>Campylobacterales</taxon>
        <taxon>Sulfurimonadaceae</taxon>
        <taxon>Sulfurimonas</taxon>
    </lineage>
</organism>
<protein>
    <submittedName>
        <fullName evidence="1">DsrE family protein</fullName>
    </submittedName>
</protein>